<feature type="transmembrane region" description="Helical" evidence="1">
    <location>
        <begin position="240"/>
        <end position="263"/>
    </location>
</feature>
<proteinExistence type="predicted"/>
<reference evidence="3" key="1">
    <citation type="journal article" date="2019" name="Int. J. Syst. Evol. Microbiol.">
        <title>The Global Catalogue of Microorganisms (GCM) 10K type strain sequencing project: providing services to taxonomists for standard genome sequencing and annotation.</title>
        <authorList>
            <consortium name="The Broad Institute Genomics Platform"/>
            <consortium name="The Broad Institute Genome Sequencing Center for Infectious Disease"/>
            <person name="Wu L."/>
            <person name="Ma J."/>
        </authorList>
    </citation>
    <scope>NUCLEOTIDE SEQUENCE [LARGE SCALE GENOMIC DNA]</scope>
    <source>
        <strain evidence="3">CCUG 63419</strain>
    </source>
</reference>
<feature type="transmembrane region" description="Helical" evidence="1">
    <location>
        <begin position="325"/>
        <end position="344"/>
    </location>
</feature>
<organism evidence="2 3">
    <name type="scientific">Paraperlucidibaca wandonensis</name>
    <dbReference type="NCBI Taxonomy" id="1268273"/>
    <lineage>
        <taxon>Bacteria</taxon>
        <taxon>Pseudomonadati</taxon>
        <taxon>Pseudomonadota</taxon>
        <taxon>Gammaproteobacteria</taxon>
        <taxon>Moraxellales</taxon>
        <taxon>Moraxellaceae</taxon>
        <taxon>Paraperlucidibaca</taxon>
    </lineage>
</organism>
<keyword evidence="1" id="KW-0472">Membrane</keyword>
<evidence type="ECO:0008006" key="4">
    <source>
        <dbReference type="Google" id="ProtNLM"/>
    </source>
</evidence>
<gene>
    <name evidence="2" type="ORF">ACFQ0F_02255</name>
</gene>
<dbReference type="Proteomes" id="UP001597044">
    <property type="component" value="Unassembled WGS sequence"/>
</dbReference>
<name>A0ABW3HCM5_9GAMM</name>
<sequence>MLAVLGCNIISQAGDLSKANLPNPDSYYKLVILKDYTPETGFQFIARDNAPYGSWIHWSLPHTWSIWQLHRGLMAFGIEKDVALLWAGGGLTLFSMLLLALFVALAVANVGSPLAAVVSGLVVASSPPLFGYGQLVQITHHIFMLVPVAAAAACFLRPSLQAGRLLDFIGGALLGVALWISPETMPLVFAFAALRAAICLQHASSGPVWPVAAGLMVMVLTGWAIDPPPPTFSAWALDHISFAWLLFSALLASLLLLTDFCIARGAPLPTSIFQLVFALVVLAIAWLVIVPAALAGPNGLIPNELRLLWYDRIEELQAVSNPSQWVAYLLLPLISAGIFGYVAWRERSLWMLALALSTLIYGALGAGHIRMGAAAALMSALAFSIGISQLRVFKDLKNKTLPISEQIMGAALILIIPLQTFGTIGLEYFEPSAGGKNNNRDGAKVCLLDSVLPLLNSFPASTLLANSNNGPEILFKTRHRIIAGNYHHNVQGLIDYFDVYRSVVPNVNAQSIVATRNINLILTCSVIDSNFKRGKNERTLAQRMAEGEAIDWLPEYMTLVDWRIYWRSAADNIKSYH</sequence>
<comment type="caution">
    <text evidence="2">The sequence shown here is derived from an EMBL/GenBank/DDBJ whole genome shotgun (WGS) entry which is preliminary data.</text>
</comment>
<dbReference type="EMBL" id="JBHTIT010000001">
    <property type="protein sequence ID" value="MFD0949220.1"/>
    <property type="molecule type" value="Genomic_DNA"/>
</dbReference>
<accession>A0ABW3HCM5</accession>
<feature type="transmembrane region" description="Helical" evidence="1">
    <location>
        <begin position="142"/>
        <end position="160"/>
    </location>
</feature>
<keyword evidence="3" id="KW-1185">Reference proteome</keyword>
<evidence type="ECO:0000313" key="2">
    <source>
        <dbReference type="EMBL" id="MFD0949220.1"/>
    </source>
</evidence>
<keyword evidence="1" id="KW-0812">Transmembrane</keyword>
<feature type="transmembrane region" description="Helical" evidence="1">
    <location>
        <begin position="275"/>
        <end position="295"/>
    </location>
</feature>
<keyword evidence="1" id="KW-1133">Transmembrane helix</keyword>
<dbReference type="RefSeq" id="WP_379068640.1">
    <property type="nucleotide sequence ID" value="NZ_JBHTIT010000001.1"/>
</dbReference>
<evidence type="ECO:0000256" key="1">
    <source>
        <dbReference type="SAM" id="Phobius"/>
    </source>
</evidence>
<feature type="transmembrane region" description="Helical" evidence="1">
    <location>
        <begin position="83"/>
        <end position="108"/>
    </location>
</feature>
<feature type="transmembrane region" description="Helical" evidence="1">
    <location>
        <begin position="172"/>
        <end position="194"/>
    </location>
</feature>
<feature type="transmembrane region" description="Helical" evidence="1">
    <location>
        <begin position="349"/>
        <end position="367"/>
    </location>
</feature>
<evidence type="ECO:0000313" key="3">
    <source>
        <dbReference type="Proteomes" id="UP001597044"/>
    </source>
</evidence>
<protein>
    <recommendedName>
        <fullName evidence="4">Glycosyltransferase RgtA/B/C/D-like domain-containing protein</fullName>
    </recommendedName>
</protein>
<feature type="transmembrane region" description="Helical" evidence="1">
    <location>
        <begin position="114"/>
        <end position="135"/>
    </location>
</feature>
<feature type="transmembrane region" description="Helical" evidence="1">
    <location>
        <begin position="206"/>
        <end position="225"/>
    </location>
</feature>